<dbReference type="Proteomes" id="UP000014212">
    <property type="component" value="Unassembled WGS sequence"/>
</dbReference>
<evidence type="ECO:0000313" key="2">
    <source>
        <dbReference type="Proteomes" id="UP000014212"/>
    </source>
</evidence>
<accession>R9HTL0</accession>
<reference evidence="1 2" key="1">
    <citation type="submission" date="2013-04" db="EMBL/GenBank/DDBJ databases">
        <title>The Genome Sequence of Bacteroides uniformis dnLKV2.</title>
        <authorList>
            <consortium name="The Broad Institute Genomics Platform"/>
            <consortium name="The Broad Institute Genome Sequencing Center for Infectious Disease"/>
            <person name="Earl A."/>
            <person name="Xavier R."/>
            <person name="Kuhn K."/>
            <person name="Stappenbeck T."/>
            <person name="Walker B."/>
            <person name="Young S."/>
            <person name="Zeng Q."/>
            <person name="Gargeya S."/>
            <person name="Fitzgerald M."/>
            <person name="Haas B."/>
            <person name="Abouelleil A."/>
            <person name="Allen A.W."/>
            <person name="Alvarado L."/>
            <person name="Arachchi H.M."/>
            <person name="Berlin A.M."/>
            <person name="Chapman S.B."/>
            <person name="Gainer-Dewar J."/>
            <person name="Goldberg J."/>
            <person name="Griggs A."/>
            <person name="Gujja S."/>
            <person name="Hansen M."/>
            <person name="Howarth C."/>
            <person name="Imamovic A."/>
            <person name="Ireland A."/>
            <person name="Larimer J."/>
            <person name="McCowan C."/>
            <person name="Murphy C."/>
            <person name="Pearson M."/>
            <person name="Poon T.W."/>
            <person name="Priest M."/>
            <person name="Roberts A."/>
            <person name="Saif S."/>
            <person name="Shea T."/>
            <person name="Sisk P."/>
            <person name="Sykes S."/>
            <person name="Wortman J."/>
            <person name="Nusbaum C."/>
            <person name="Birren B."/>
        </authorList>
    </citation>
    <scope>NUCLEOTIDE SEQUENCE [LARGE SCALE GENOMIC DNA]</scope>
    <source>
        <strain evidence="2">dnLKV2</strain>
    </source>
</reference>
<dbReference type="RefSeq" id="WP_016273824.1">
    <property type="nucleotide sequence ID" value="NZ_KE159487.1"/>
</dbReference>
<dbReference type="HOGENOM" id="CLU_137774_0_0_10"/>
<gene>
    <name evidence="1" type="ORF">C801_02971</name>
</gene>
<organism evidence="1 2">
    <name type="scientific">Bacteroides uniformis dnLKV2</name>
    <dbReference type="NCBI Taxonomy" id="1235787"/>
    <lineage>
        <taxon>Bacteria</taxon>
        <taxon>Pseudomonadati</taxon>
        <taxon>Bacteroidota</taxon>
        <taxon>Bacteroidia</taxon>
        <taxon>Bacteroidales</taxon>
        <taxon>Bacteroidaceae</taxon>
        <taxon>Bacteroides</taxon>
    </lineage>
</organism>
<dbReference type="PATRIC" id="fig|1235787.3.peg.3015"/>
<comment type="caution">
    <text evidence="1">The sequence shown here is derived from an EMBL/GenBank/DDBJ whole genome shotgun (WGS) entry which is preliminary data.</text>
</comment>
<dbReference type="EMBL" id="ASSO01000009">
    <property type="protein sequence ID" value="EOS07194.1"/>
    <property type="molecule type" value="Genomic_DNA"/>
</dbReference>
<protein>
    <submittedName>
        <fullName evidence="1">Uncharacterized protein</fullName>
    </submittedName>
</protein>
<evidence type="ECO:0000313" key="1">
    <source>
        <dbReference type="EMBL" id="EOS07194.1"/>
    </source>
</evidence>
<sequence>MRKEIEIEAADALLDVGVSLPLLRVKIPFRRNPFQIRLTMKRPCLGNQIRIARLYLETGVTHEEMARFNKHEELAYMALHGGRVSKMVALTICRGKLSGWLLTPVVAWMLRWLVDDLWVQGANMRFITLLGTKSFMDIIGSVERVNPLAPRTSQKRKGS</sequence>
<dbReference type="AlphaFoldDB" id="R9HTL0"/>
<proteinExistence type="predicted"/>
<name>R9HTL0_BACUN</name>